<dbReference type="AlphaFoldDB" id="A0A075K3Z4"/>
<accession>A0A075K3Z4</accession>
<dbReference type="STRING" id="1217721.HY57_17645"/>
<dbReference type="GO" id="GO:0005506">
    <property type="term" value="F:iron ion binding"/>
    <property type="evidence" value="ECO:0007669"/>
    <property type="project" value="InterPro"/>
</dbReference>
<feature type="domain" description="Fatty acid hydroxylase" evidence="6">
    <location>
        <begin position="134"/>
        <end position="273"/>
    </location>
</feature>
<keyword evidence="2 5" id="KW-0812">Transmembrane</keyword>
<dbReference type="OrthoDB" id="9770329at2"/>
<feature type="transmembrane region" description="Helical" evidence="5">
    <location>
        <begin position="125"/>
        <end position="148"/>
    </location>
</feature>
<name>A0A075K3Z4_9GAMM</name>
<evidence type="ECO:0000313" key="7">
    <source>
        <dbReference type="EMBL" id="AIF48936.1"/>
    </source>
</evidence>
<evidence type="ECO:0000256" key="3">
    <source>
        <dbReference type="ARBA" id="ARBA00022989"/>
    </source>
</evidence>
<dbReference type="GO" id="GO:0016491">
    <property type="term" value="F:oxidoreductase activity"/>
    <property type="evidence" value="ECO:0007669"/>
    <property type="project" value="InterPro"/>
</dbReference>
<evidence type="ECO:0000256" key="4">
    <source>
        <dbReference type="ARBA" id="ARBA00023136"/>
    </source>
</evidence>
<dbReference type="RefSeq" id="WP_019465470.1">
    <property type="nucleotide sequence ID" value="NZ_ALOY01000157.1"/>
</dbReference>
<evidence type="ECO:0000259" key="6">
    <source>
        <dbReference type="Pfam" id="PF04116"/>
    </source>
</evidence>
<feature type="transmembrane region" description="Helical" evidence="5">
    <location>
        <begin position="39"/>
        <end position="60"/>
    </location>
</feature>
<keyword evidence="8" id="KW-1185">Reference proteome</keyword>
<dbReference type="Proteomes" id="UP000027987">
    <property type="component" value="Chromosome"/>
</dbReference>
<dbReference type="GO" id="GO:0008610">
    <property type="term" value="P:lipid biosynthetic process"/>
    <property type="evidence" value="ECO:0007669"/>
    <property type="project" value="InterPro"/>
</dbReference>
<dbReference type="InterPro" id="IPR006694">
    <property type="entry name" value="Fatty_acid_hydroxylase"/>
</dbReference>
<proteinExistence type="predicted"/>
<dbReference type="KEGG" id="dja:HY57_17645"/>
<keyword evidence="3 5" id="KW-1133">Transmembrane helix</keyword>
<comment type="subcellular location">
    <subcellularLocation>
        <location evidence="1">Membrane</location>
    </subcellularLocation>
</comment>
<evidence type="ECO:0000256" key="1">
    <source>
        <dbReference type="ARBA" id="ARBA00004370"/>
    </source>
</evidence>
<dbReference type="InterPro" id="IPR050307">
    <property type="entry name" value="Sterol_Desaturase_Related"/>
</dbReference>
<dbReference type="GO" id="GO:0016020">
    <property type="term" value="C:membrane"/>
    <property type="evidence" value="ECO:0007669"/>
    <property type="project" value="UniProtKB-SubCell"/>
</dbReference>
<keyword evidence="4 5" id="KW-0472">Membrane</keyword>
<gene>
    <name evidence="7" type="ORF">HY57_17645</name>
</gene>
<dbReference type="HOGENOM" id="CLU_857763_0_0_6"/>
<dbReference type="PANTHER" id="PTHR11863">
    <property type="entry name" value="STEROL DESATURASE"/>
    <property type="match status" value="1"/>
</dbReference>
<sequence>MAAWADPWASMLAWTCTHAVHPVLQWLHLSWLDSQASDIARYFLLTIAQVAIIALVLRPLESVWPAERWEQRRTTAIDGRYTLIKLFVVLPLFTYLVLFPLNQWMGGDSNGDGAGLVSIQQGVPWLAGHPLVLFLVYYAIYDFVLYVVHRLQHQIPWWWALHSLHHSQRQLSCWSNDRDHYLDDLLEALIVAGVGVLIGVAPTEYALLVLMGELLQNLGHANIRLHFGPVLGRVLVDPRYHRLHHMRVDPDQPTLHACNYAFVFPIWDILFGTALYGRAVRPTGVCDPMVDADNRHGMAGQQWTTLRRWWCAIRCRAGWVPGDVAFDERYRPVSVRHIDLHALEREGRPLRAAPEMRGPASGPA</sequence>
<evidence type="ECO:0000256" key="2">
    <source>
        <dbReference type="ARBA" id="ARBA00022692"/>
    </source>
</evidence>
<dbReference type="EMBL" id="CP008884">
    <property type="protein sequence ID" value="AIF48936.1"/>
    <property type="molecule type" value="Genomic_DNA"/>
</dbReference>
<reference evidence="7 8" key="1">
    <citation type="submission" date="2014-07" db="EMBL/GenBank/DDBJ databases">
        <title>Complete Genome Sequence of Dyella japonica Strain A8 Isolated from Malaysian Tropical Soil.</title>
        <authorList>
            <person name="Hui R.K.H."/>
            <person name="Chen J.-W."/>
            <person name="Chan K.-G."/>
            <person name="Leung F.C.C."/>
        </authorList>
    </citation>
    <scope>NUCLEOTIDE SEQUENCE [LARGE SCALE GENOMIC DNA]</scope>
    <source>
        <strain evidence="7 8">A8</strain>
    </source>
</reference>
<dbReference type="PATRIC" id="fig|1217721.7.peg.3621"/>
<feature type="transmembrane region" description="Helical" evidence="5">
    <location>
        <begin position="81"/>
        <end position="105"/>
    </location>
</feature>
<dbReference type="Pfam" id="PF04116">
    <property type="entry name" value="FA_hydroxylase"/>
    <property type="match status" value="1"/>
</dbReference>
<evidence type="ECO:0000256" key="5">
    <source>
        <dbReference type="SAM" id="Phobius"/>
    </source>
</evidence>
<protein>
    <submittedName>
        <fullName evidence="7">Fatty acid hydroxylase</fullName>
    </submittedName>
</protein>
<evidence type="ECO:0000313" key="8">
    <source>
        <dbReference type="Proteomes" id="UP000027987"/>
    </source>
</evidence>
<organism evidence="7 8">
    <name type="scientific">Dyella japonica A8</name>
    <dbReference type="NCBI Taxonomy" id="1217721"/>
    <lineage>
        <taxon>Bacteria</taxon>
        <taxon>Pseudomonadati</taxon>
        <taxon>Pseudomonadota</taxon>
        <taxon>Gammaproteobacteria</taxon>
        <taxon>Lysobacterales</taxon>
        <taxon>Rhodanobacteraceae</taxon>
        <taxon>Dyella</taxon>
    </lineage>
</organism>